<evidence type="ECO:0000256" key="7">
    <source>
        <dbReference type="ARBA" id="ARBA00023012"/>
    </source>
</evidence>
<reference evidence="12 16" key="2">
    <citation type="submission" date="2016-10" db="EMBL/GenBank/DDBJ databases">
        <authorList>
            <person name="de Groot N.N."/>
        </authorList>
    </citation>
    <scope>NUCLEOTIDE SEQUENCE [LARGE SCALE GENOMIC DNA]</scope>
    <source>
        <strain evidence="12 16">WG7</strain>
    </source>
</reference>
<gene>
    <name evidence="14" type="ORF">C7954_102114</name>
    <name evidence="11" type="ORF">SAMN04488598_102102</name>
    <name evidence="13" type="ORF">SAMN04515652_10280</name>
    <name evidence="12" type="ORF">SAMN04515654_12020</name>
</gene>
<evidence type="ECO:0000256" key="4">
    <source>
        <dbReference type="ARBA" id="ARBA00022553"/>
    </source>
</evidence>
<sequence length="522" mass="60408">MDEISADFNFLFNNLNKISYILKDSTHFGSVNKKMADFCALDVSELEDKSISVILDQEKIPAVKKFNQEIFQKGLRKNVEMEIEINNEQKIVKVDTIPHYNSESEVDYLLCLAEDITAEIEKERKFYRNKKRYSSIFKKAPLAFVVSDRETNIIDWNDKAEEIFGWKKEEVINKNFNIIVEEDSYFEITELVEAVFEGKESYNINKNVAKDGSKLFCEWNTALIKDRNNKIVEIISIAQDITEKIDTKKRIESQKEELKYSELRTQFFANISHELKTPLNLIFSSLQLLEYKLKNTLSADQNQFNKYLASIRNNGFRLLRLVNNLIDITKIDVNTFQLHRGNFDIIRLVEAVADSTKDYLKTKNRNFRFESEVDSQIIACDPFNIERVILNLISNAVKFTAAGDEILLRIVKKEDNIIISLRDTGIGIKKKNQNIIFEQFRQVDQNFNKKREGSGIGLSLVKSIVEMHGGQITLDSIYGIYSRFNVNLPIVKLGEADVESENYSADSLLNKVELEFSDLNHI</sequence>
<dbReference type="NCBIfam" id="TIGR00229">
    <property type="entry name" value="sensory_box"/>
    <property type="match status" value="2"/>
</dbReference>
<dbReference type="EMBL" id="SOEF01000002">
    <property type="protein sequence ID" value="TDX47954.1"/>
    <property type="molecule type" value="Genomic_DNA"/>
</dbReference>
<dbReference type="RefSeq" id="WP_089655201.1">
    <property type="nucleotide sequence ID" value="NZ_FNBJ01000002.1"/>
</dbReference>
<dbReference type="InterPro" id="IPR000700">
    <property type="entry name" value="PAS-assoc_C"/>
</dbReference>
<evidence type="ECO:0000259" key="8">
    <source>
        <dbReference type="PROSITE" id="PS50109"/>
    </source>
</evidence>
<dbReference type="InterPro" id="IPR003594">
    <property type="entry name" value="HATPase_dom"/>
</dbReference>
<dbReference type="EMBL" id="FOHG01000002">
    <property type="protein sequence ID" value="SES64975.1"/>
    <property type="molecule type" value="Genomic_DNA"/>
</dbReference>
<evidence type="ECO:0000256" key="5">
    <source>
        <dbReference type="ARBA" id="ARBA00022679"/>
    </source>
</evidence>
<dbReference type="Pfam" id="PF00512">
    <property type="entry name" value="HisKA"/>
    <property type="match status" value="1"/>
</dbReference>
<evidence type="ECO:0000313" key="15">
    <source>
        <dbReference type="Proteomes" id="UP000198612"/>
    </source>
</evidence>
<dbReference type="CDD" id="cd00082">
    <property type="entry name" value="HisKA"/>
    <property type="match status" value="1"/>
</dbReference>
<evidence type="ECO:0000313" key="11">
    <source>
        <dbReference type="EMBL" id="SDE81617.1"/>
    </source>
</evidence>
<dbReference type="Pfam" id="PF00989">
    <property type="entry name" value="PAS"/>
    <property type="match status" value="1"/>
</dbReference>
<evidence type="ECO:0000313" key="16">
    <source>
        <dbReference type="Proteomes" id="UP000198945"/>
    </source>
</evidence>
<comment type="catalytic activity">
    <reaction evidence="1">
        <text>ATP + protein L-histidine = ADP + protein N-phospho-L-histidine.</text>
        <dbReference type="EC" id="2.7.13.3"/>
    </reaction>
</comment>
<evidence type="ECO:0000256" key="2">
    <source>
        <dbReference type="ARBA" id="ARBA00004370"/>
    </source>
</evidence>
<dbReference type="EMBL" id="FNBJ01000002">
    <property type="protein sequence ID" value="SDE81617.1"/>
    <property type="molecule type" value="Genomic_DNA"/>
</dbReference>
<keyword evidence="7" id="KW-0902">Two-component regulatory system</keyword>
<dbReference type="SMART" id="SM00388">
    <property type="entry name" value="HisKA"/>
    <property type="match status" value="1"/>
</dbReference>
<dbReference type="GO" id="GO:0009927">
    <property type="term" value="F:histidine phosphotransfer kinase activity"/>
    <property type="evidence" value="ECO:0007669"/>
    <property type="project" value="TreeGrafter"/>
</dbReference>
<dbReference type="Pfam" id="PF13426">
    <property type="entry name" value="PAS_9"/>
    <property type="match status" value="1"/>
</dbReference>
<dbReference type="InterPro" id="IPR003661">
    <property type="entry name" value="HisK_dim/P_dom"/>
</dbReference>
<keyword evidence="6" id="KW-0418">Kinase</keyword>
<dbReference type="Proteomes" id="UP000295472">
    <property type="component" value="Unassembled WGS sequence"/>
</dbReference>
<evidence type="ECO:0000256" key="3">
    <source>
        <dbReference type="ARBA" id="ARBA00012438"/>
    </source>
</evidence>
<reference evidence="14 18" key="3">
    <citation type="submission" date="2019-03" db="EMBL/GenBank/DDBJ databases">
        <title>Subsurface microbial communities from deep shales in Ohio and West Virginia, USA.</title>
        <authorList>
            <person name="Wrighton K."/>
        </authorList>
    </citation>
    <scope>NUCLEOTIDE SEQUENCE [LARGE SCALE GENOMIC DNA]</scope>
    <source>
        <strain evidence="14 18">DSMZ 11287</strain>
    </source>
</reference>
<dbReference type="Pfam" id="PF02518">
    <property type="entry name" value="HATPase_c"/>
    <property type="match status" value="1"/>
</dbReference>
<evidence type="ECO:0000256" key="1">
    <source>
        <dbReference type="ARBA" id="ARBA00000085"/>
    </source>
</evidence>
<dbReference type="SMART" id="SM00387">
    <property type="entry name" value="HATPase_c"/>
    <property type="match status" value="1"/>
</dbReference>
<evidence type="ECO:0000313" key="12">
    <source>
        <dbReference type="EMBL" id="SDI92897.1"/>
    </source>
</evidence>
<dbReference type="Proteomes" id="UP000198945">
    <property type="component" value="Unassembled WGS sequence"/>
</dbReference>
<dbReference type="SUPFAM" id="SSF47384">
    <property type="entry name" value="Homodimeric domain of signal transducing histidine kinase"/>
    <property type="match status" value="1"/>
</dbReference>
<dbReference type="InterPro" id="IPR001610">
    <property type="entry name" value="PAC"/>
</dbReference>
<dbReference type="CDD" id="cd00130">
    <property type="entry name" value="PAS"/>
    <property type="match status" value="1"/>
</dbReference>
<proteinExistence type="predicted"/>
<dbReference type="InterPro" id="IPR000014">
    <property type="entry name" value="PAS"/>
</dbReference>
<evidence type="ECO:0000313" key="13">
    <source>
        <dbReference type="EMBL" id="SES64975.1"/>
    </source>
</evidence>
<dbReference type="Proteomes" id="UP000199519">
    <property type="component" value="Unassembled WGS sequence"/>
</dbReference>
<feature type="domain" description="PAS" evidence="9">
    <location>
        <begin position="129"/>
        <end position="199"/>
    </location>
</feature>
<name>A0A1G7G0E4_9FIRM</name>
<evidence type="ECO:0000313" key="17">
    <source>
        <dbReference type="Proteomes" id="UP000199519"/>
    </source>
</evidence>
<dbReference type="Proteomes" id="UP000198612">
    <property type="component" value="Unassembled WGS sequence"/>
</dbReference>
<evidence type="ECO:0000256" key="6">
    <source>
        <dbReference type="ARBA" id="ARBA00022777"/>
    </source>
</evidence>
<dbReference type="GO" id="GO:0006355">
    <property type="term" value="P:regulation of DNA-templated transcription"/>
    <property type="evidence" value="ECO:0007669"/>
    <property type="project" value="InterPro"/>
</dbReference>
<dbReference type="SUPFAM" id="SSF55874">
    <property type="entry name" value="ATPase domain of HSP90 chaperone/DNA topoisomerase II/histidine kinase"/>
    <property type="match status" value="1"/>
</dbReference>
<reference evidence="15 17" key="1">
    <citation type="submission" date="2016-10" db="EMBL/GenBank/DDBJ databases">
        <authorList>
            <person name="Varghese N."/>
            <person name="Submissions S."/>
        </authorList>
    </citation>
    <scope>NUCLEOTIDE SEQUENCE [LARGE SCALE GENOMIC DNA]</scope>
    <source>
        <strain evidence="11 17">WG2</strain>
        <strain evidence="13 15">WG5</strain>
    </source>
</reference>
<dbReference type="SMART" id="SM00086">
    <property type="entry name" value="PAC"/>
    <property type="match status" value="2"/>
</dbReference>
<dbReference type="PANTHER" id="PTHR43047:SF72">
    <property type="entry name" value="OSMOSENSING HISTIDINE PROTEIN KINASE SLN1"/>
    <property type="match status" value="1"/>
</dbReference>
<protein>
    <recommendedName>
        <fullName evidence="3">histidine kinase</fullName>
        <ecNumber evidence="3">2.7.13.3</ecNumber>
    </recommendedName>
</protein>
<organism evidence="14 18">
    <name type="scientific">Halanaerobium congolense</name>
    <dbReference type="NCBI Taxonomy" id="54121"/>
    <lineage>
        <taxon>Bacteria</taxon>
        <taxon>Bacillati</taxon>
        <taxon>Bacillota</taxon>
        <taxon>Clostridia</taxon>
        <taxon>Halanaerobiales</taxon>
        <taxon>Halanaerobiaceae</taxon>
        <taxon>Halanaerobium</taxon>
    </lineage>
</organism>
<keyword evidence="17" id="KW-1185">Reference proteome</keyword>
<dbReference type="PROSITE" id="PS50109">
    <property type="entry name" value="HIS_KIN"/>
    <property type="match status" value="1"/>
</dbReference>
<dbReference type="Gene3D" id="3.30.450.20">
    <property type="entry name" value="PAS domain"/>
    <property type="match status" value="2"/>
</dbReference>
<evidence type="ECO:0000313" key="14">
    <source>
        <dbReference type="EMBL" id="TDX47954.1"/>
    </source>
</evidence>
<dbReference type="AlphaFoldDB" id="A0A1G7G0E4"/>
<dbReference type="GeneID" id="57011701"/>
<evidence type="ECO:0000259" key="10">
    <source>
        <dbReference type="PROSITE" id="PS50113"/>
    </source>
</evidence>
<dbReference type="PROSITE" id="PS50112">
    <property type="entry name" value="PAS"/>
    <property type="match status" value="1"/>
</dbReference>
<dbReference type="FunFam" id="3.30.565.10:FF:000006">
    <property type="entry name" value="Sensor histidine kinase WalK"/>
    <property type="match status" value="1"/>
</dbReference>
<dbReference type="GO" id="GO:0000155">
    <property type="term" value="F:phosphorelay sensor kinase activity"/>
    <property type="evidence" value="ECO:0007669"/>
    <property type="project" value="InterPro"/>
</dbReference>
<dbReference type="SUPFAM" id="SSF55785">
    <property type="entry name" value="PYP-like sensor domain (PAS domain)"/>
    <property type="match status" value="2"/>
</dbReference>
<dbReference type="InterPro" id="IPR013767">
    <property type="entry name" value="PAS_fold"/>
</dbReference>
<dbReference type="PANTHER" id="PTHR43047">
    <property type="entry name" value="TWO-COMPONENT HISTIDINE PROTEIN KINASE"/>
    <property type="match status" value="1"/>
</dbReference>
<feature type="domain" description="Histidine kinase" evidence="8">
    <location>
        <begin position="270"/>
        <end position="492"/>
    </location>
</feature>
<dbReference type="EC" id="2.7.13.3" evidence="3"/>
<keyword evidence="4" id="KW-0597">Phosphoprotein</keyword>
<dbReference type="InterPro" id="IPR005467">
    <property type="entry name" value="His_kinase_dom"/>
</dbReference>
<dbReference type="InterPro" id="IPR036890">
    <property type="entry name" value="HATPase_C_sf"/>
</dbReference>
<dbReference type="EMBL" id="FNEH01000020">
    <property type="protein sequence ID" value="SDI92897.1"/>
    <property type="molecule type" value="Genomic_DNA"/>
</dbReference>
<feature type="domain" description="PAC" evidence="10">
    <location>
        <begin position="198"/>
        <end position="253"/>
    </location>
</feature>
<dbReference type="InterPro" id="IPR035965">
    <property type="entry name" value="PAS-like_dom_sf"/>
</dbReference>
<evidence type="ECO:0000259" key="9">
    <source>
        <dbReference type="PROSITE" id="PS50112"/>
    </source>
</evidence>
<comment type="subcellular location">
    <subcellularLocation>
        <location evidence="2">Membrane</location>
    </subcellularLocation>
</comment>
<keyword evidence="5" id="KW-0808">Transferase</keyword>
<dbReference type="SMART" id="SM00091">
    <property type="entry name" value="PAS"/>
    <property type="match status" value="2"/>
</dbReference>
<dbReference type="InterPro" id="IPR036097">
    <property type="entry name" value="HisK_dim/P_sf"/>
</dbReference>
<dbReference type="PROSITE" id="PS50113">
    <property type="entry name" value="PAC"/>
    <property type="match status" value="1"/>
</dbReference>
<dbReference type="InterPro" id="IPR004358">
    <property type="entry name" value="Sig_transdc_His_kin-like_C"/>
</dbReference>
<dbReference type="Gene3D" id="3.30.565.10">
    <property type="entry name" value="Histidine kinase-like ATPase, C-terminal domain"/>
    <property type="match status" value="1"/>
</dbReference>
<dbReference type="GO" id="GO:0005886">
    <property type="term" value="C:plasma membrane"/>
    <property type="evidence" value="ECO:0007669"/>
    <property type="project" value="TreeGrafter"/>
</dbReference>
<accession>A0A1G7G0E4</accession>
<dbReference type="Gene3D" id="1.10.287.130">
    <property type="match status" value="1"/>
</dbReference>
<evidence type="ECO:0000313" key="18">
    <source>
        <dbReference type="Proteomes" id="UP000295472"/>
    </source>
</evidence>
<dbReference type="PRINTS" id="PR00344">
    <property type="entry name" value="BCTRLSENSOR"/>
</dbReference>